<name>A0A9X4MDI6_9CYAN</name>
<protein>
    <submittedName>
        <fullName evidence="2">Uncharacterized protein</fullName>
    </submittedName>
</protein>
<dbReference type="Proteomes" id="UP001152872">
    <property type="component" value="Unassembled WGS sequence"/>
</dbReference>
<evidence type="ECO:0000313" key="2">
    <source>
        <dbReference type="EMBL" id="MDG3497290.1"/>
    </source>
</evidence>
<keyword evidence="1" id="KW-1133">Transmembrane helix</keyword>
<keyword evidence="1" id="KW-0812">Transmembrane</keyword>
<evidence type="ECO:0000256" key="1">
    <source>
        <dbReference type="SAM" id="Phobius"/>
    </source>
</evidence>
<dbReference type="AlphaFoldDB" id="A0A9X4MDI6"/>
<reference evidence="2" key="1">
    <citation type="submission" date="2019-05" db="EMBL/GenBank/DDBJ databases">
        <title>Whole genome sequencing of Pseudanabaena catenata USMAC16.</title>
        <authorList>
            <person name="Khan Z."/>
            <person name="Omar W.M."/>
            <person name="Convey P."/>
            <person name="Merican F."/>
            <person name="Najimudin N."/>
        </authorList>
    </citation>
    <scope>NUCLEOTIDE SEQUENCE</scope>
    <source>
        <strain evidence="2">USMAC16</strain>
    </source>
</reference>
<keyword evidence="3" id="KW-1185">Reference proteome</keyword>
<proteinExistence type="predicted"/>
<dbReference type="RefSeq" id="WP_009629509.1">
    <property type="nucleotide sequence ID" value="NZ_VBTY01000319.1"/>
</dbReference>
<keyword evidence="1" id="KW-0472">Membrane</keyword>
<comment type="caution">
    <text evidence="2">The sequence shown here is derived from an EMBL/GenBank/DDBJ whole genome shotgun (WGS) entry which is preliminary data.</text>
</comment>
<sequence>MELIEKIILALPSIIIAGIVAYIAYQQYEINRQKLKLDLYDRRFKIYSAAIALVRFAYEPFPDQRYKDITEKIDNEFTDHLSAAYFLLNREAFNTLEQISQEVRDLASAMESRLSTVEKLNQLQGANTEECEDLNNDRRKWNSKIESIRQSLSKTHRINSIFLPYLDFRSLYYNHNRTKK</sequence>
<evidence type="ECO:0000313" key="3">
    <source>
        <dbReference type="Proteomes" id="UP001152872"/>
    </source>
</evidence>
<accession>A0A9X4MDI6</accession>
<gene>
    <name evidence="2" type="ORF">FEV09_22395</name>
</gene>
<feature type="transmembrane region" description="Helical" evidence="1">
    <location>
        <begin position="7"/>
        <end position="25"/>
    </location>
</feature>
<dbReference type="EMBL" id="VBTY01000319">
    <property type="protein sequence ID" value="MDG3497290.1"/>
    <property type="molecule type" value="Genomic_DNA"/>
</dbReference>
<organism evidence="2 3">
    <name type="scientific">Pseudanabaena catenata USMAC16</name>
    <dbReference type="NCBI Taxonomy" id="1855837"/>
    <lineage>
        <taxon>Bacteria</taxon>
        <taxon>Bacillati</taxon>
        <taxon>Cyanobacteriota</taxon>
        <taxon>Cyanophyceae</taxon>
        <taxon>Pseudanabaenales</taxon>
        <taxon>Pseudanabaenaceae</taxon>
        <taxon>Pseudanabaena</taxon>
    </lineage>
</organism>